<feature type="compositionally biased region" description="Polar residues" evidence="6">
    <location>
        <begin position="32"/>
        <end position="41"/>
    </location>
</feature>
<feature type="region of interest" description="Disordered" evidence="6">
    <location>
        <begin position="1"/>
        <end position="41"/>
    </location>
</feature>
<dbReference type="GO" id="GO:0005524">
    <property type="term" value="F:ATP binding"/>
    <property type="evidence" value="ECO:0007669"/>
    <property type="project" value="UniProtKB-UniRule"/>
</dbReference>
<dbReference type="OrthoDB" id="10601379at2759"/>
<feature type="region of interest" description="Disordered" evidence="6">
    <location>
        <begin position="1824"/>
        <end position="1883"/>
    </location>
</feature>
<feature type="compositionally biased region" description="Polar residues" evidence="6">
    <location>
        <begin position="1120"/>
        <end position="1129"/>
    </location>
</feature>
<dbReference type="FunFam" id="1.10.510.10:FF:000571">
    <property type="entry name" value="Maternal embryonic leucine zipper kinase"/>
    <property type="match status" value="1"/>
</dbReference>
<feature type="region of interest" description="Disordered" evidence="6">
    <location>
        <begin position="919"/>
        <end position="971"/>
    </location>
</feature>
<evidence type="ECO:0000256" key="6">
    <source>
        <dbReference type="SAM" id="MobiDB-lite"/>
    </source>
</evidence>
<comment type="caution">
    <text evidence="8">The sequence shown here is derived from an EMBL/GenBank/DDBJ whole genome shotgun (WGS) entry which is preliminary data.</text>
</comment>
<evidence type="ECO:0000256" key="4">
    <source>
        <dbReference type="PROSITE-ProRule" id="PRU10141"/>
    </source>
</evidence>
<feature type="region of interest" description="Disordered" evidence="6">
    <location>
        <begin position="1022"/>
        <end position="1129"/>
    </location>
</feature>
<dbReference type="GO" id="GO:0005737">
    <property type="term" value="C:cytoplasm"/>
    <property type="evidence" value="ECO:0007669"/>
    <property type="project" value="TreeGrafter"/>
</dbReference>
<dbReference type="InterPro" id="IPR000719">
    <property type="entry name" value="Prot_kinase_dom"/>
</dbReference>
<sequence>MAGPQQNSGGGSKKQQQQVLQAQVQKKGATNPLYQNLSQNSTPKGVKKVTLIQNMVAAPINPQQMAYQQQQRVGTAPQQQMLKIQQQQQQMLFENRKRSAETQFYAQQVQAYQQQQQQQQLMSNLSKSTRVSPTRGQTNSSHKQFQGSGGANMGPPIQAKLANGFEGVKQTQMNSMDQKIIRVSNINNGDQSMIPNAAQLNTLQYYNFDMEGITPALVSHTAGAPLKNTGQFVKILGSSQGLPQNSGHFVHNPNYHQQSAEDMNMDSSMHQSFINLIYPSKSKKLMSSEAQKEGGAPNIGGGGGHHQKSKSLYVGSSQHMVQNFVKPVAHQLAPKGASGPAGSVQKIQQSNYKKQSSIFNYSQRFKELLNDTMGEDPMKQQMMPGQLFSQQQSPTGQHNYSQGVMTAGGNIMVNYNDINLQRSNDASKHLKNTFDKPLVSQSHQPSAPNQYLSLSDQAMLVAGGGLNQNVRHEINKTLDYSQPASLLQSAVANPFIKNHQVMSQGLHNTPNSIPTKGVVMQSKSKVVGEQQHNFHPSKHQTNVLLQGSLHQRKPSHPVTNNFMLELLQGPPTQTNPLVQSFAGTQMPPAQSSTDLTQHRGSTSSATIEHPSQRQQYQNLQPVREKKQHQPTQSKIAKSSTGGGALGGVHQRSQSDYMVNLMLRNSGGLPQEVYQDSMGGAGDLLPSQSQRQQQFMQHQQLEDMLESFENNHQQLLDCTTVTHSGQVNMGLDSGRNPLQNSYHPQQQQAAFSQMLYDGGSSSHRYNNSNQVISSNQHQVQQPTIYHQRKMSVPQNPSSTSTVPVNSMNLLQQPSSSSQVTLIMQQHNQGGVKKSPQKPTQSKIIVTNSSANISMDQYQKMQQKRKSSPTNSGGNQIATQQANQFIQQTSNYINMTKSQAQPTGSGGPSQKGVQAVHVKTSSMTNNNTGITYSMRSSQVSSPTNASKSKAPSTHHHSSSTTSISQQQTASLVHHNRSNSDLMKQQIMAAQAVAMKKQLIMQQRPNPVINTQQHGVVMQATNNTVQSKAKSEMTTPRQTATSQGKVNAVNQQSKKASGNVPGSSATANVSIDLIKNQQQVNGTQRTQTINKNGSSNNLSSNNPPAPAKQSSSTTGHTPRLHKSGNSPNSHHNNKQVIKQQTIATNNASQSAAHMKRYSVQNSPRIINQGVGNMMLGGNAQSQQNLGKGVPTQQSSGASTTHNNSTNQYNLSQQYQMFQQVMAKQNAGPGAKQHPANSATISPSNAVRQSMVEYHPQDGLVNKEEEKAANGHRRGVSETEYLLSQIRNNINTLKAYQPYIGDAPEQPIDSYTNFTNKPAQKHQPPKNLKQGSNLQISTLDEESMSSQRLTTDPNMSPYSKDLQKLQKMIRFNFKLYNEPPLTTSEFYRIGRVLGRGAFGKVNLAAHKLSEQLVAIKSINKEVLRSSKKDKNNNENPVKVEVKPQNIDQMMEHPEKKKVMQEFAILKQSNHTSVVRLYDTFETNKHICFVMELCAGGDLLTYVRKRRKLTEEIAKYFFKQLIEGLAYLHHSKLIVHRDIKLDNILLDANGRIKIADFGVSRQVQTDSERMTEQCGTPAYIAPEILKDKGYEGFKVDVWSAGVCLYAMLIGTVPFKAASMQELHHLIINGKYDVNNPNANCQKEGQAATQPQQPQIKLTDHAVNLIHSLLQVDPRKRLSAVEVLSHPWLKDAKDELDVFTQKEKDVIHKEYLAKNIDRMGKTAKDSKDQQQLLLLNTAQLNLQQIHQLHEDNEVIFTEHNLDTRTNVGDLLLKNASTKSIILAPFNSTVSEIDGEKVFQWPDDVKRMILPKRVLKFAPKVKDLDRQYEHNNNADLDNGVYNNIGEDNLEGGAVEEGNQGESDDSLKKSFKETELSSDDEHAEKQVEEARKRQQSELREFEQQIKLKYVRYQEPVEVIELDLIHKIAGQAVYPADFLIRVLQNKEMNYATATYHLLLKKQQQIARHQQ</sequence>
<feature type="compositionally biased region" description="Polar residues" evidence="6">
    <location>
        <begin position="1175"/>
        <end position="1202"/>
    </location>
</feature>
<dbReference type="CDD" id="cd14003">
    <property type="entry name" value="STKc_AMPK-like"/>
    <property type="match status" value="1"/>
</dbReference>
<feature type="region of interest" description="Disordered" evidence="6">
    <location>
        <begin position="1165"/>
        <end position="1202"/>
    </location>
</feature>
<dbReference type="PANTHER" id="PTHR24346:SF30">
    <property type="entry name" value="MATERNAL EMBRYONIC LEUCINE ZIPPER KINASE"/>
    <property type="match status" value="1"/>
</dbReference>
<dbReference type="PROSITE" id="PS00108">
    <property type="entry name" value="PROTEIN_KINASE_ST"/>
    <property type="match status" value="1"/>
</dbReference>
<dbReference type="Gene3D" id="1.10.510.10">
    <property type="entry name" value="Transferase(Phosphotransferase) domain 1"/>
    <property type="match status" value="1"/>
</dbReference>
<feature type="binding site" evidence="4">
    <location>
        <position position="1412"/>
    </location>
    <ligand>
        <name>ATP</name>
        <dbReference type="ChEBI" id="CHEBI:30616"/>
    </ligand>
</feature>
<dbReference type="InterPro" id="IPR011009">
    <property type="entry name" value="Kinase-like_dom_sf"/>
</dbReference>
<feature type="region of interest" description="Disordered" evidence="6">
    <location>
        <begin position="845"/>
        <end position="874"/>
    </location>
</feature>
<feature type="compositionally biased region" description="Polar residues" evidence="6">
    <location>
        <begin position="919"/>
        <end position="942"/>
    </location>
</feature>
<reference evidence="8" key="1">
    <citation type="submission" date="2019-06" db="EMBL/GenBank/DDBJ databases">
        <authorList>
            <person name="Zheng W."/>
        </authorList>
    </citation>
    <scope>NUCLEOTIDE SEQUENCE</scope>
    <source>
        <strain evidence="8">QDHG01</strain>
    </source>
</reference>
<gene>
    <name evidence="8" type="ORF">FGO68_gene332</name>
</gene>
<keyword evidence="2 4" id="KW-0547">Nucleotide-binding</keyword>
<feature type="region of interest" description="Disordered" evidence="6">
    <location>
        <begin position="129"/>
        <end position="152"/>
    </location>
</feature>
<name>A0A8J8P3S5_HALGN</name>
<feature type="compositionally biased region" description="Polar residues" evidence="6">
    <location>
        <begin position="629"/>
        <end position="639"/>
    </location>
</feature>
<dbReference type="PANTHER" id="PTHR24346">
    <property type="entry name" value="MAP/MICROTUBULE AFFINITY-REGULATING KINASE"/>
    <property type="match status" value="1"/>
</dbReference>
<feature type="compositionally biased region" description="Polar residues" evidence="6">
    <location>
        <begin position="1022"/>
        <end position="1086"/>
    </location>
</feature>
<dbReference type="PROSITE" id="PS50011">
    <property type="entry name" value="PROTEIN_KINASE_DOM"/>
    <property type="match status" value="1"/>
</dbReference>
<evidence type="ECO:0000256" key="1">
    <source>
        <dbReference type="ARBA" id="ARBA00011245"/>
    </source>
</evidence>
<organism evidence="8 9">
    <name type="scientific">Halteria grandinella</name>
    <dbReference type="NCBI Taxonomy" id="5974"/>
    <lineage>
        <taxon>Eukaryota</taxon>
        <taxon>Sar</taxon>
        <taxon>Alveolata</taxon>
        <taxon>Ciliophora</taxon>
        <taxon>Intramacronucleata</taxon>
        <taxon>Spirotrichea</taxon>
        <taxon>Stichotrichia</taxon>
        <taxon>Sporadotrichida</taxon>
        <taxon>Halteriidae</taxon>
        <taxon>Halteria</taxon>
    </lineage>
</organism>
<accession>A0A8J8P3S5</accession>
<dbReference type="SUPFAM" id="SSF56112">
    <property type="entry name" value="Protein kinase-like (PK-like)"/>
    <property type="match status" value="1"/>
</dbReference>
<feature type="coiled-coil region" evidence="5">
    <location>
        <begin position="690"/>
        <end position="717"/>
    </location>
</feature>
<dbReference type="InterPro" id="IPR017441">
    <property type="entry name" value="Protein_kinase_ATP_BS"/>
</dbReference>
<dbReference type="GO" id="GO:0004674">
    <property type="term" value="F:protein serine/threonine kinase activity"/>
    <property type="evidence" value="ECO:0007669"/>
    <property type="project" value="TreeGrafter"/>
</dbReference>
<feature type="compositionally biased region" description="Polar residues" evidence="6">
    <location>
        <begin position="570"/>
        <end position="606"/>
    </location>
</feature>
<keyword evidence="5" id="KW-0175">Coiled coil</keyword>
<dbReference type="EMBL" id="RRYP01000369">
    <property type="protein sequence ID" value="TNV87547.1"/>
    <property type="molecule type" value="Genomic_DNA"/>
</dbReference>
<dbReference type="SMART" id="SM00220">
    <property type="entry name" value="S_TKc"/>
    <property type="match status" value="1"/>
</dbReference>
<keyword evidence="9" id="KW-1185">Reference proteome</keyword>
<dbReference type="PROSITE" id="PS00107">
    <property type="entry name" value="PROTEIN_KINASE_ATP"/>
    <property type="match status" value="1"/>
</dbReference>
<feature type="compositionally biased region" description="Low complexity" evidence="6">
    <location>
        <begin position="1087"/>
        <end position="1099"/>
    </location>
</feature>
<evidence type="ECO:0000259" key="7">
    <source>
        <dbReference type="PROSITE" id="PS50011"/>
    </source>
</evidence>
<evidence type="ECO:0000313" key="8">
    <source>
        <dbReference type="EMBL" id="TNV87547.1"/>
    </source>
</evidence>
<comment type="subunit">
    <text evidence="1">Monomer.</text>
</comment>
<keyword evidence="3 4" id="KW-0067">ATP-binding</keyword>
<dbReference type="Proteomes" id="UP000785679">
    <property type="component" value="Unassembled WGS sequence"/>
</dbReference>
<feature type="compositionally biased region" description="Low complexity" evidence="6">
    <location>
        <begin position="956"/>
        <end position="968"/>
    </location>
</feature>
<feature type="domain" description="Protein kinase" evidence="7">
    <location>
        <begin position="1383"/>
        <end position="1683"/>
    </location>
</feature>
<feature type="compositionally biased region" description="Low complexity" evidence="6">
    <location>
        <begin position="13"/>
        <end position="29"/>
    </location>
</feature>
<feature type="region of interest" description="Disordered" evidence="6">
    <location>
        <begin position="285"/>
        <end position="310"/>
    </location>
</feature>
<feature type="compositionally biased region" description="Basic and acidic residues" evidence="6">
    <location>
        <begin position="1857"/>
        <end position="1883"/>
    </location>
</feature>
<evidence type="ECO:0000256" key="3">
    <source>
        <dbReference type="ARBA" id="ARBA00022840"/>
    </source>
</evidence>
<evidence type="ECO:0000313" key="9">
    <source>
        <dbReference type="Proteomes" id="UP000785679"/>
    </source>
</evidence>
<dbReference type="Pfam" id="PF00069">
    <property type="entry name" value="Pkinase"/>
    <property type="match status" value="1"/>
</dbReference>
<evidence type="ECO:0000256" key="2">
    <source>
        <dbReference type="ARBA" id="ARBA00022741"/>
    </source>
</evidence>
<protein>
    <recommendedName>
        <fullName evidence="7">Protein kinase domain-containing protein</fullName>
    </recommendedName>
</protein>
<dbReference type="InterPro" id="IPR008271">
    <property type="entry name" value="Ser/Thr_kinase_AS"/>
</dbReference>
<feature type="region of interest" description="Disordered" evidence="6">
    <location>
        <begin position="1305"/>
        <end position="1328"/>
    </location>
</feature>
<feature type="compositionally biased region" description="Polar residues" evidence="6">
    <location>
        <begin position="1305"/>
        <end position="1314"/>
    </location>
</feature>
<proteinExistence type="predicted"/>
<evidence type="ECO:0000256" key="5">
    <source>
        <dbReference type="SAM" id="Coils"/>
    </source>
</evidence>
<feature type="compositionally biased region" description="Polar residues" evidence="6">
    <location>
        <begin position="129"/>
        <end position="146"/>
    </location>
</feature>
<feature type="compositionally biased region" description="Polar residues" evidence="6">
    <location>
        <begin position="845"/>
        <end position="859"/>
    </location>
</feature>
<feature type="region of interest" description="Disordered" evidence="6">
    <location>
        <begin position="567"/>
        <end position="649"/>
    </location>
</feature>
<dbReference type="GO" id="GO:0035556">
    <property type="term" value="P:intracellular signal transduction"/>
    <property type="evidence" value="ECO:0007669"/>
    <property type="project" value="TreeGrafter"/>
</dbReference>